<dbReference type="SUPFAM" id="SSF74853">
    <property type="entry name" value="Lamin A/C globular tail domain"/>
    <property type="match status" value="1"/>
</dbReference>
<name>A0A2S7KL61_9FLAO</name>
<dbReference type="Pfam" id="PF03160">
    <property type="entry name" value="Calx-beta"/>
    <property type="match status" value="1"/>
</dbReference>
<dbReference type="SUPFAM" id="SSF141072">
    <property type="entry name" value="CalX-like"/>
    <property type="match status" value="1"/>
</dbReference>
<sequence>MDRLKTLSKIAFVLILVVFTQVSCTTEDILPAIELSVNQDNLSEANGSVVLTATLNIATSTAVTIPIITSGTATAMTDYSLSASVITINSGENFGSITITGVQDEQIEGIETLIINLGEASNYLVLRGSSIELTVLDDDADSDNDGVLDSNDLCPNTVGEITNNGCPFLGFLINEVLYDPASEDAGDANGDGTRDANDDEFIEFFNSGPQLDLSGYTISDASQLRHTFPSGTILGVNKVLVLFGGGNPTGTFGGALVQTASEGSLNLSNSGDFVTLSDANGNVLLTFDVEPLSNNPDEAYTRNPDLTGDFVQHSTIPEANGKLFSPGTKLDGSSF</sequence>
<protein>
    <submittedName>
        <fullName evidence="5">Endonuclease</fullName>
    </submittedName>
</protein>
<dbReference type="GO" id="GO:0004519">
    <property type="term" value="F:endonuclease activity"/>
    <property type="evidence" value="ECO:0007669"/>
    <property type="project" value="UniProtKB-KW"/>
</dbReference>
<comment type="caution">
    <text evidence="5">The sequence shown here is derived from an EMBL/GenBank/DDBJ whole genome shotgun (WGS) entry which is preliminary data.</text>
</comment>
<keyword evidence="5" id="KW-0255">Endonuclease</keyword>
<keyword evidence="3" id="KW-0106">Calcium</keyword>
<feature type="domain" description="LTD" evidence="4">
    <location>
        <begin position="157"/>
        <end position="304"/>
    </location>
</feature>
<dbReference type="InterPro" id="IPR003644">
    <property type="entry name" value="Calx_beta"/>
</dbReference>
<evidence type="ECO:0000256" key="2">
    <source>
        <dbReference type="ARBA" id="ARBA00022737"/>
    </source>
</evidence>
<dbReference type="Gene3D" id="2.60.40.2030">
    <property type="match status" value="1"/>
</dbReference>
<keyword evidence="6" id="KW-1185">Reference proteome</keyword>
<evidence type="ECO:0000256" key="1">
    <source>
        <dbReference type="ARBA" id="ARBA00022729"/>
    </source>
</evidence>
<evidence type="ECO:0000256" key="3">
    <source>
        <dbReference type="ARBA" id="ARBA00022837"/>
    </source>
</evidence>
<keyword evidence="1" id="KW-0732">Signal</keyword>
<keyword evidence="5" id="KW-0378">Hydrolase</keyword>
<dbReference type="Pfam" id="PF00932">
    <property type="entry name" value="LTD"/>
    <property type="match status" value="1"/>
</dbReference>
<proteinExistence type="predicted"/>
<evidence type="ECO:0000313" key="5">
    <source>
        <dbReference type="EMBL" id="PQB03352.1"/>
    </source>
</evidence>
<dbReference type="PROSITE" id="PS51841">
    <property type="entry name" value="LTD"/>
    <property type="match status" value="1"/>
</dbReference>
<keyword evidence="2" id="KW-0677">Repeat</keyword>
<evidence type="ECO:0000313" key="6">
    <source>
        <dbReference type="Proteomes" id="UP000239522"/>
    </source>
</evidence>
<evidence type="ECO:0000259" key="4">
    <source>
        <dbReference type="PROSITE" id="PS51841"/>
    </source>
</evidence>
<dbReference type="OrthoDB" id="1522982at2"/>
<keyword evidence="5" id="KW-0540">Nuclease</keyword>
<dbReference type="Proteomes" id="UP000239522">
    <property type="component" value="Unassembled WGS sequence"/>
</dbReference>
<dbReference type="RefSeq" id="WP_104811271.1">
    <property type="nucleotide sequence ID" value="NZ_MQUA01000014.1"/>
</dbReference>
<dbReference type="SMART" id="SM00237">
    <property type="entry name" value="Calx_beta"/>
    <property type="match status" value="1"/>
</dbReference>
<dbReference type="GO" id="GO:0016020">
    <property type="term" value="C:membrane"/>
    <property type="evidence" value="ECO:0007669"/>
    <property type="project" value="InterPro"/>
</dbReference>
<organism evidence="5 6">
    <name type="scientific">Polaribacter filamentus</name>
    <dbReference type="NCBI Taxonomy" id="53483"/>
    <lineage>
        <taxon>Bacteria</taxon>
        <taxon>Pseudomonadati</taxon>
        <taxon>Bacteroidota</taxon>
        <taxon>Flavobacteriia</taxon>
        <taxon>Flavobacteriales</taxon>
        <taxon>Flavobacteriaceae</taxon>
    </lineage>
</organism>
<reference evidence="5 6" key="1">
    <citation type="submission" date="2016-11" db="EMBL/GenBank/DDBJ databases">
        <title>Trade-off between light-utilization and light-protection in marine flavobacteria.</title>
        <authorList>
            <person name="Kumagai Y."/>
        </authorList>
    </citation>
    <scope>NUCLEOTIDE SEQUENCE [LARGE SCALE GENOMIC DNA]</scope>
    <source>
        <strain evidence="5 6">ATCC 700397</strain>
    </source>
</reference>
<dbReference type="EMBL" id="MQUA01000014">
    <property type="protein sequence ID" value="PQB03352.1"/>
    <property type="molecule type" value="Genomic_DNA"/>
</dbReference>
<gene>
    <name evidence="5" type="ORF">BST83_18835</name>
</gene>
<dbReference type="InterPro" id="IPR038081">
    <property type="entry name" value="CalX-like_sf"/>
</dbReference>
<accession>A0A2S7KL61</accession>
<dbReference type="AlphaFoldDB" id="A0A2S7KL61"/>
<dbReference type="GO" id="GO:0007154">
    <property type="term" value="P:cell communication"/>
    <property type="evidence" value="ECO:0007669"/>
    <property type="project" value="InterPro"/>
</dbReference>
<dbReference type="InterPro" id="IPR036415">
    <property type="entry name" value="Lamin_tail_dom_sf"/>
</dbReference>
<dbReference type="InterPro" id="IPR001322">
    <property type="entry name" value="Lamin_tail_dom"/>
</dbReference>